<reference evidence="7 8" key="1">
    <citation type="submission" date="2024-02" db="EMBL/GenBank/DDBJ databases">
        <title>Winogradskyella poriferorum JCM 12885.</title>
        <authorList>
            <person name="Zhang D.-F."/>
            <person name="Fu Z.-Y."/>
        </authorList>
    </citation>
    <scope>NUCLEOTIDE SEQUENCE [LARGE SCALE GENOMIC DNA]</scope>
    <source>
        <strain evidence="7 8">JCM 12885</strain>
    </source>
</reference>
<keyword evidence="3" id="KW-0511">Multifunctional enzyme</keyword>
<comment type="function">
    <text evidence="3">Catalyzes two sequential steps in the biosynthesis of coenzyme A. In the first step cysteine is conjugated to 4'-phosphopantothenate to form 4-phosphopantothenoylcysteine. In the second step the latter compound is decarboxylated to form 4'-phosphopantotheine.</text>
</comment>
<dbReference type="InterPro" id="IPR003382">
    <property type="entry name" value="Flavoprotein"/>
</dbReference>
<keyword evidence="3" id="KW-0460">Magnesium</keyword>
<dbReference type="PANTHER" id="PTHR14359:SF6">
    <property type="entry name" value="PHOSPHOPANTOTHENOYLCYSTEINE DECARBOXYLASE"/>
    <property type="match status" value="1"/>
</dbReference>
<dbReference type="GO" id="GO:0004632">
    <property type="term" value="F:phosphopantothenate--cysteine ligase activity"/>
    <property type="evidence" value="ECO:0007669"/>
    <property type="project" value="UniProtKB-EC"/>
</dbReference>
<evidence type="ECO:0000259" key="6">
    <source>
        <dbReference type="Pfam" id="PF04127"/>
    </source>
</evidence>
<feature type="domain" description="DNA/pantothenate metabolism flavoprotein C-terminal" evidence="6">
    <location>
        <begin position="189"/>
        <end position="399"/>
    </location>
</feature>
<comment type="function">
    <text evidence="4">Catalyzes two steps in the biosynthesis of coenzyme A. In the first step cysteine is conjugated to 4'-phosphopantothenate to form 4-phosphopantothenoylcysteine, in the latter compound is decarboxylated to form 4'-phosphopantotheine.</text>
</comment>
<feature type="region of interest" description="Phosphopantothenate--cysteine ligase" evidence="3">
    <location>
        <begin position="194"/>
        <end position="403"/>
    </location>
</feature>
<dbReference type="NCBIfam" id="TIGR00521">
    <property type="entry name" value="coaBC_dfp"/>
    <property type="match status" value="1"/>
</dbReference>
<comment type="caution">
    <text evidence="7">The sequence shown here is derived from an EMBL/GenBank/DDBJ whole genome shotgun (WGS) entry which is preliminary data.</text>
</comment>
<proteinExistence type="inferred from homology"/>
<evidence type="ECO:0000256" key="3">
    <source>
        <dbReference type="HAMAP-Rule" id="MF_02225"/>
    </source>
</evidence>
<keyword evidence="1 3" id="KW-0210">Decarboxylase</keyword>
<dbReference type="EC" id="6.3.2.5" evidence="3"/>
<dbReference type="InterPro" id="IPR036551">
    <property type="entry name" value="Flavin_trans-like"/>
</dbReference>
<evidence type="ECO:0000313" key="7">
    <source>
        <dbReference type="EMBL" id="MEF3079282.1"/>
    </source>
</evidence>
<evidence type="ECO:0000256" key="1">
    <source>
        <dbReference type="ARBA" id="ARBA00022793"/>
    </source>
</evidence>
<comment type="cofactor">
    <cofactor evidence="3">
        <name>FMN</name>
        <dbReference type="ChEBI" id="CHEBI:58210"/>
    </cofactor>
    <text evidence="3">Binds 1 FMN per subunit.</text>
</comment>
<feature type="binding site" evidence="3">
    <location>
        <position position="283"/>
    </location>
    <ligand>
        <name>CTP</name>
        <dbReference type="ChEBI" id="CHEBI:37563"/>
    </ligand>
</feature>
<dbReference type="InterPro" id="IPR035929">
    <property type="entry name" value="CoaB-like_sf"/>
</dbReference>
<dbReference type="InterPro" id="IPR007085">
    <property type="entry name" value="DNA/pantothenate-metab_flavo_C"/>
</dbReference>
<comment type="similarity">
    <text evidence="3 4">In the C-terminal section; belongs to the PPC synthetase family.</text>
</comment>
<name>A0ABU7W6B4_9FLAO</name>
<feature type="domain" description="Flavoprotein" evidence="5">
    <location>
        <begin position="7"/>
        <end position="180"/>
    </location>
</feature>
<dbReference type="RefSeq" id="WP_331810049.1">
    <property type="nucleotide sequence ID" value="NZ_JAZHOU010000003.1"/>
</dbReference>
<dbReference type="Gene3D" id="3.40.50.1950">
    <property type="entry name" value="Flavin prenyltransferase-like"/>
    <property type="match status" value="1"/>
</dbReference>
<keyword evidence="3 4" id="KW-0285">Flavoprotein</keyword>
<dbReference type="Proteomes" id="UP001356704">
    <property type="component" value="Unassembled WGS sequence"/>
</dbReference>
<organism evidence="7 8">
    <name type="scientific">Winogradskyella poriferorum</name>
    <dbReference type="NCBI Taxonomy" id="307627"/>
    <lineage>
        <taxon>Bacteria</taxon>
        <taxon>Pseudomonadati</taxon>
        <taxon>Bacteroidota</taxon>
        <taxon>Flavobacteriia</taxon>
        <taxon>Flavobacteriales</taxon>
        <taxon>Flavobacteriaceae</taxon>
        <taxon>Winogradskyella</taxon>
    </lineage>
</organism>
<keyword evidence="3 4" id="KW-0288">FMN</keyword>
<dbReference type="EC" id="4.1.1.36" evidence="3"/>
<keyword evidence="8" id="KW-1185">Reference proteome</keyword>
<accession>A0ABU7W6B4</accession>
<dbReference type="GO" id="GO:0004633">
    <property type="term" value="F:phosphopantothenoylcysteine decarboxylase activity"/>
    <property type="evidence" value="ECO:0007669"/>
    <property type="project" value="UniProtKB-EC"/>
</dbReference>
<keyword evidence="3" id="KW-0479">Metal-binding</keyword>
<evidence type="ECO:0000259" key="5">
    <source>
        <dbReference type="Pfam" id="PF02441"/>
    </source>
</evidence>
<comment type="catalytic activity">
    <reaction evidence="3 4">
        <text>(R)-4'-phosphopantothenate + L-cysteine + CTP = N-[(R)-4-phosphopantothenoyl]-L-cysteine + CMP + diphosphate + H(+)</text>
        <dbReference type="Rhea" id="RHEA:19397"/>
        <dbReference type="ChEBI" id="CHEBI:10986"/>
        <dbReference type="ChEBI" id="CHEBI:15378"/>
        <dbReference type="ChEBI" id="CHEBI:33019"/>
        <dbReference type="ChEBI" id="CHEBI:35235"/>
        <dbReference type="ChEBI" id="CHEBI:37563"/>
        <dbReference type="ChEBI" id="CHEBI:59458"/>
        <dbReference type="ChEBI" id="CHEBI:60377"/>
        <dbReference type="EC" id="6.3.2.5"/>
    </reaction>
</comment>
<comment type="pathway">
    <text evidence="3 4">Cofactor biosynthesis; coenzyme A biosynthesis; CoA from (R)-pantothenate: step 2/5.</text>
</comment>
<dbReference type="InterPro" id="IPR005252">
    <property type="entry name" value="CoaBC"/>
</dbReference>
<dbReference type="EMBL" id="JAZHOU010000003">
    <property type="protein sequence ID" value="MEF3079282.1"/>
    <property type="molecule type" value="Genomic_DNA"/>
</dbReference>
<dbReference type="Gene3D" id="3.40.50.10300">
    <property type="entry name" value="CoaB-like"/>
    <property type="match status" value="1"/>
</dbReference>
<gene>
    <name evidence="3 7" type="primary">coaBC</name>
    <name evidence="7" type="ORF">V1468_09715</name>
</gene>
<keyword evidence="2 3" id="KW-0456">Lyase</keyword>
<feature type="binding site" evidence="3">
    <location>
        <position position="345"/>
    </location>
    <ligand>
        <name>CTP</name>
        <dbReference type="ChEBI" id="CHEBI:37563"/>
    </ligand>
</feature>
<keyword evidence="3 4" id="KW-0436">Ligase</keyword>
<feature type="binding site" evidence="3">
    <location>
        <position position="327"/>
    </location>
    <ligand>
        <name>CTP</name>
        <dbReference type="ChEBI" id="CHEBI:37563"/>
    </ligand>
</feature>
<evidence type="ECO:0000313" key="8">
    <source>
        <dbReference type="Proteomes" id="UP001356704"/>
    </source>
</evidence>
<feature type="binding site" evidence="3">
    <location>
        <position position="293"/>
    </location>
    <ligand>
        <name>CTP</name>
        <dbReference type="ChEBI" id="CHEBI:37563"/>
    </ligand>
</feature>
<comment type="caution">
    <text evidence="3">Lacks conserved residue(s) required for the propagation of feature annotation.</text>
</comment>
<dbReference type="SUPFAM" id="SSF102645">
    <property type="entry name" value="CoaB-like"/>
    <property type="match status" value="1"/>
</dbReference>
<evidence type="ECO:0000256" key="2">
    <source>
        <dbReference type="ARBA" id="ARBA00023239"/>
    </source>
</evidence>
<dbReference type="Pfam" id="PF02441">
    <property type="entry name" value="Flavoprotein"/>
    <property type="match status" value="1"/>
</dbReference>
<comment type="similarity">
    <text evidence="3 4">In the N-terminal section; belongs to the HFCD (homo-oligomeric flavin containing Cys decarboxylase) superfamily.</text>
</comment>
<comment type="catalytic activity">
    <reaction evidence="3 4">
        <text>N-[(R)-4-phosphopantothenoyl]-L-cysteine + H(+) = (R)-4'-phosphopantetheine + CO2</text>
        <dbReference type="Rhea" id="RHEA:16793"/>
        <dbReference type="ChEBI" id="CHEBI:15378"/>
        <dbReference type="ChEBI" id="CHEBI:16526"/>
        <dbReference type="ChEBI" id="CHEBI:59458"/>
        <dbReference type="ChEBI" id="CHEBI:61723"/>
        <dbReference type="EC" id="4.1.1.36"/>
    </reaction>
</comment>
<dbReference type="Pfam" id="PF04127">
    <property type="entry name" value="DFP"/>
    <property type="match status" value="1"/>
</dbReference>
<sequence>MSILRDKNILLGITAGIAAYKSASLVRLFIKAGANVKVVMTPASRDFITPLTLSTLSKNPVYSSFVDEDDDNEVWNNHVELGLWADYFIIAPATANTMAKMANGICDNILLATYLSAKCPVYFAPAMDLDMYKHESTKTSFDKLTTYGNKMIPAGTGELASGLVGEGRMAEPEDIVSFVEKDILSQLPLYGKKVLITAGPTYEALDPVRFIGNHSSGKMGFEIAKAAANLGAEVVLVSGPTHQTITHSLVTVKPVVSAEDMYNEVHKHFEASDIAILSAAVADYRPKNVASQKIKKKDATFSIELEKTKDILKSLGAIKAHQLLVGFALETNNELEHAKGKLQSKNLDLIVLNSLQDKGAGFGVSTNKVTFITSTNDVIENPLKSKAEVAKDLMQQILKQLNA</sequence>
<dbReference type="HAMAP" id="MF_02225">
    <property type="entry name" value="CoaBC"/>
    <property type="match status" value="1"/>
</dbReference>
<dbReference type="SUPFAM" id="SSF52507">
    <property type="entry name" value="Homo-oligomeric flavin-containing Cys decarboxylases, HFCD"/>
    <property type="match status" value="1"/>
</dbReference>
<feature type="region of interest" description="Phosphopantothenoylcysteine decarboxylase" evidence="3">
    <location>
        <begin position="1"/>
        <end position="193"/>
    </location>
</feature>
<protein>
    <recommendedName>
        <fullName evidence="3">Coenzyme A biosynthesis bifunctional protein CoaBC</fullName>
    </recommendedName>
    <alternativeName>
        <fullName evidence="3">DNA/pantothenate metabolism flavoprotein</fullName>
    </alternativeName>
    <alternativeName>
        <fullName evidence="3">Phosphopantothenoylcysteine synthetase/decarboxylase</fullName>
        <shortName evidence="3">PPCS-PPCDC</shortName>
    </alternativeName>
    <domain>
        <recommendedName>
            <fullName evidence="3">Phosphopantothenoylcysteine decarboxylase</fullName>
            <shortName evidence="3">PPC decarboxylase</shortName>
            <shortName evidence="3">PPC-DC</shortName>
            <ecNumber evidence="3">4.1.1.36</ecNumber>
        </recommendedName>
        <alternativeName>
            <fullName evidence="3">CoaC</fullName>
        </alternativeName>
    </domain>
    <domain>
        <recommendedName>
            <fullName evidence="3">Phosphopantothenate--cysteine ligase</fullName>
            <ecNumber evidence="3">6.3.2.5</ecNumber>
        </recommendedName>
        <alternativeName>
            <fullName evidence="3">CoaB</fullName>
        </alternativeName>
        <alternativeName>
            <fullName evidence="3">Phosphopantothenoylcysteine synthetase</fullName>
            <shortName evidence="3">PPC synthetase</shortName>
            <shortName evidence="3">PPC-S</shortName>
        </alternativeName>
    </domain>
</protein>
<feature type="binding site" evidence="3">
    <location>
        <position position="341"/>
    </location>
    <ligand>
        <name>CTP</name>
        <dbReference type="ChEBI" id="CHEBI:37563"/>
    </ligand>
</feature>
<comment type="cofactor">
    <cofactor evidence="3">
        <name>Mg(2+)</name>
        <dbReference type="ChEBI" id="CHEBI:18420"/>
    </cofactor>
</comment>
<comment type="pathway">
    <text evidence="3 4">Cofactor biosynthesis; coenzyme A biosynthesis; CoA from (R)-pantothenate: step 3/5.</text>
</comment>
<evidence type="ECO:0000256" key="4">
    <source>
        <dbReference type="RuleBase" id="RU364078"/>
    </source>
</evidence>
<dbReference type="PANTHER" id="PTHR14359">
    <property type="entry name" value="HOMO-OLIGOMERIC FLAVIN CONTAINING CYS DECARBOXYLASE FAMILY"/>
    <property type="match status" value="1"/>
</dbReference>